<evidence type="ECO:0000256" key="2">
    <source>
        <dbReference type="ARBA" id="ARBA00022723"/>
    </source>
</evidence>
<evidence type="ECO:0000256" key="7">
    <source>
        <dbReference type="ARBA" id="ARBA00023242"/>
    </source>
</evidence>
<keyword evidence="3 8" id="KW-0863">Zinc-finger</keyword>
<feature type="region of interest" description="Disordered" evidence="9">
    <location>
        <begin position="369"/>
        <end position="417"/>
    </location>
</feature>
<dbReference type="PANTHER" id="PTHR46179">
    <property type="entry name" value="ZINC FINGER PROTEIN"/>
    <property type="match status" value="1"/>
</dbReference>
<feature type="region of interest" description="Disordered" evidence="9">
    <location>
        <begin position="292"/>
        <end position="324"/>
    </location>
</feature>
<evidence type="ECO:0000256" key="8">
    <source>
        <dbReference type="PROSITE-ProRule" id="PRU00042"/>
    </source>
</evidence>
<reference evidence="11 12" key="1">
    <citation type="submission" date="2020-01" db="EMBL/GenBank/DDBJ databases">
        <authorList>
            <consortium name="DOE Joint Genome Institute"/>
            <person name="Haridas S."/>
            <person name="Albert R."/>
            <person name="Binder M."/>
            <person name="Bloem J."/>
            <person name="Labutti K."/>
            <person name="Salamov A."/>
            <person name="Andreopoulos B."/>
            <person name="Baker S.E."/>
            <person name="Barry K."/>
            <person name="Bills G."/>
            <person name="Bluhm B.H."/>
            <person name="Cannon C."/>
            <person name="Castanera R."/>
            <person name="Culley D.E."/>
            <person name="Daum C."/>
            <person name="Ezra D."/>
            <person name="Gonzalez J.B."/>
            <person name="Henrissat B."/>
            <person name="Kuo A."/>
            <person name="Liang C."/>
            <person name="Lipzen A."/>
            <person name="Lutzoni F."/>
            <person name="Magnuson J."/>
            <person name="Mondo S."/>
            <person name="Nolan M."/>
            <person name="Ohm R."/>
            <person name="Pangilinan J."/>
            <person name="Park H.-J.H."/>
            <person name="Ramirez L."/>
            <person name="Alfaro M."/>
            <person name="Sun H."/>
            <person name="Tritt A."/>
            <person name="Yoshinaga Y."/>
            <person name="Zwiers L.-H.L."/>
            <person name="Turgeon B.G."/>
            <person name="Goodwin S.B."/>
            <person name="Spatafora J.W."/>
            <person name="Crous P.W."/>
            <person name="Grigoriev I.V."/>
        </authorList>
    </citation>
    <scope>NUCLEOTIDE SEQUENCE [LARGE SCALE GENOMIC DNA]</scope>
    <source>
        <strain evidence="11 12">CBS 611.86</strain>
    </source>
</reference>
<keyword evidence="6" id="KW-0804">Transcription</keyword>
<evidence type="ECO:0000256" key="1">
    <source>
        <dbReference type="ARBA" id="ARBA00004123"/>
    </source>
</evidence>
<dbReference type="Gene3D" id="3.30.160.60">
    <property type="entry name" value="Classic Zinc Finger"/>
    <property type="match status" value="2"/>
</dbReference>
<evidence type="ECO:0000256" key="9">
    <source>
        <dbReference type="SAM" id="MobiDB-lite"/>
    </source>
</evidence>
<dbReference type="SUPFAM" id="SSF57667">
    <property type="entry name" value="beta-beta-alpha zinc fingers"/>
    <property type="match status" value="1"/>
</dbReference>
<dbReference type="SMART" id="SM00355">
    <property type="entry name" value="ZnF_C2H2"/>
    <property type="match status" value="5"/>
</dbReference>
<feature type="compositionally biased region" description="Polar residues" evidence="9">
    <location>
        <begin position="383"/>
        <end position="417"/>
    </location>
</feature>
<feature type="domain" description="C2H2-type" evidence="10">
    <location>
        <begin position="516"/>
        <end position="543"/>
    </location>
</feature>
<dbReference type="InterPro" id="IPR051061">
    <property type="entry name" value="Zinc_finger_trans_reg"/>
</dbReference>
<evidence type="ECO:0000256" key="3">
    <source>
        <dbReference type="ARBA" id="ARBA00022771"/>
    </source>
</evidence>
<evidence type="ECO:0000313" key="12">
    <source>
        <dbReference type="Proteomes" id="UP000481861"/>
    </source>
</evidence>
<feature type="compositionally biased region" description="Polar residues" evidence="9">
    <location>
        <begin position="59"/>
        <end position="72"/>
    </location>
</feature>
<evidence type="ECO:0000256" key="5">
    <source>
        <dbReference type="ARBA" id="ARBA00023015"/>
    </source>
</evidence>
<gene>
    <name evidence="11" type="ORF">BDV95DRAFT_486726</name>
</gene>
<dbReference type="AlphaFoldDB" id="A0A7C8MGN8"/>
<dbReference type="Proteomes" id="UP000481861">
    <property type="component" value="Unassembled WGS sequence"/>
</dbReference>
<feature type="compositionally biased region" description="Polar residues" evidence="9">
    <location>
        <begin position="142"/>
        <end position="155"/>
    </location>
</feature>
<dbReference type="GO" id="GO:0008270">
    <property type="term" value="F:zinc ion binding"/>
    <property type="evidence" value="ECO:0007669"/>
    <property type="project" value="UniProtKB-KW"/>
</dbReference>
<feature type="domain" description="C2H2-type" evidence="10">
    <location>
        <begin position="542"/>
        <end position="572"/>
    </location>
</feature>
<feature type="region of interest" description="Disordered" evidence="9">
    <location>
        <begin position="79"/>
        <end position="98"/>
    </location>
</feature>
<dbReference type="GO" id="GO:0006357">
    <property type="term" value="P:regulation of transcription by RNA polymerase II"/>
    <property type="evidence" value="ECO:0007669"/>
    <property type="project" value="TreeGrafter"/>
</dbReference>
<dbReference type="InterPro" id="IPR036236">
    <property type="entry name" value="Znf_C2H2_sf"/>
</dbReference>
<dbReference type="EMBL" id="JAADJZ010000005">
    <property type="protein sequence ID" value="KAF2874923.1"/>
    <property type="molecule type" value="Genomic_DNA"/>
</dbReference>
<dbReference type="GO" id="GO:0005634">
    <property type="term" value="C:nucleus"/>
    <property type="evidence" value="ECO:0007669"/>
    <property type="project" value="UniProtKB-SubCell"/>
</dbReference>
<organism evidence="11 12">
    <name type="scientific">Massariosphaeria phaeospora</name>
    <dbReference type="NCBI Taxonomy" id="100035"/>
    <lineage>
        <taxon>Eukaryota</taxon>
        <taxon>Fungi</taxon>
        <taxon>Dikarya</taxon>
        <taxon>Ascomycota</taxon>
        <taxon>Pezizomycotina</taxon>
        <taxon>Dothideomycetes</taxon>
        <taxon>Pleosporomycetidae</taxon>
        <taxon>Pleosporales</taxon>
        <taxon>Pleosporales incertae sedis</taxon>
        <taxon>Massariosphaeria</taxon>
    </lineage>
</organism>
<dbReference type="OrthoDB" id="6077919at2759"/>
<dbReference type="InterPro" id="IPR013087">
    <property type="entry name" value="Znf_C2H2_type"/>
</dbReference>
<dbReference type="PROSITE" id="PS00028">
    <property type="entry name" value="ZINC_FINGER_C2H2_1"/>
    <property type="match status" value="2"/>
</dbReference>
<keyword evidence="12" id="KW-1185">Reference proteome</keyword>
<keyword evidence="2" id="KW-0479">Metal-binding</keyword>
<name>A0A7C8MGN8_9PLEO</name>
<proteinExistence type="predicted"/>
<keyword evidence="5" id="KW-0805">Transcription regulation</keyword>
<comment type="caution">
    <text evidence="11">The sequence shown here is derived from an EMBL/GenBank/DDBJ whole genome shotgun (WGS) entry which is preliminary data.</text>
</comment>
<evidence type="ECO:0000259" key="10">
    <source>
        <dbReference type="PROSITE" id="PS50157"/>
    </source>
</evidence>
<accession>A0A7C8MGN8</accession>
<keyword evidence="4" id="KW-0862">Zinc</keyword>
<feature type="region of interest" description="Disordered" evidence="9">
    <location>
        <begin position="53"/>
        <end position="74"/>
    </location>
</feature>
<keyword evidence="7" id="KW-0539">Nucleus</keyword>
<protein>
    <recommendedName>
        <fullName evidence="10">C2H2-type domain-containing protein</fullName>
    </recommendedName>
</protein>
<feature type="region of interest" description="Disordered" evidence="9">
    <location>
        <begin position="125"/>
        <end position="155"/>
    </location>
</feature>
<evidence type="ECO:0000313" key="11">
    <source>
        <dbReference type="EMBL" id="KAF2874923.1"/>
    </source>
</evidence>
<evidence type="ECO:0000256" key="4">
    <source>
        <dbReference type="ARBA" id="ARBA00022833"/>
    </source>
</evidence>
<comment type="subcellular location">
    <subcellularLocation>
        <location evidence="1">Nucleus</location>
    </subcellularLocation>
</comment>
<evidence type="ECO:0000256" key="6">
    <source>
        <dbReference type="ARBA" id="ARBA00023163"/>
    </source>
</evidence>
<feature type="compositionally biased region" description="Polar residues" evidence="9">
    <location>
        <begin position="309"/>
        <end position="324"/>
    </location>
</feature>
<dbReference type="PROSITE" id="PS50157">
    <property type="entry name" value="ZINC_FINGER_C2H2_2"/>
    <property type="match status" value="2"/>
</dbReference>
<dbReference type="PANTHER" id="PTHR46179:SF13">
    <property type="entry name" value="C2H2-TYPE DOMAIN-CONTAINING PROTEIN"/>
    <property type="match status" value="1"/>
</dbReference>
<feature type="region of interest" description="Disordered" evidence="9">
    <location>
        <begin position="714"/>
        <end position="743"/>
    </location>
</feature>
<sequence>MSLSHSVGLPRDIRHDSSVSLLAVPPVSRPQSAVDLSSADPIARFYNDAPWSTEHMRSSRGTTARPSFSQPNMDYRTYRDGPGSEAESIAPRSDSGYYTHHAHSVISNEPERADQELPSDMTFGVSNIEVGSTPSEPKDSFRLQSDQASQYSGRSTTHSREFKCVHCKDISKCRSDYKKHMLKHDKPFKCDISNCRRNGKGFTTINDLARHKKSVHRIGALRNSYQCASENCRNREKVWPRLDNFKQHIHRMHRDEDEQDLIRRSVYEHSEPASAAETLSVAPMDTTLAGIGTDKQFSGNDIDEPVSGISLTPDQDTNQWSSYDPTSHNFALDVDQTNVSSYSYRSGKTELNSGYSNQGESGWFEANAARGTSHQKDSHRTDSLTNSASTQDSPSRPITQGPLLSNAPQTKADQQRQALQKFSKMIVQDIRNATTHESVDLEKVVLRVLYGATKLGNRPEEISTDQRVVEELERDMLTKSEALKASQAISNLIKQSGKSSFTRPRRPVKGFSANSKACGECGTTLARSCDLKKHMKRHTKPYGCTYPQCHKRFGAKSDWKRHENSQHFQLESFRCQLIPTSHLESQHEVKCLEQLSHEVRRRRIGKNGQGKFWCGFCQKIVPLEKKRNAAWDERFDHIDHHFNKEKRHIEDWLCVEAKKTKGEVLSGMDRLSFDEEDMEFYSVDETDNRPTGQEHTPHTATQAIVMQAATPSPEIRAQHFRKRQAPAEPSRPPPPQKRRRRDIVKYCVSTCSSHVRLARS</sequence>